<dbReference type="EMBL" id="BAAAEU010000024">
    <property type="protein sequence ID" value="GAA0719381.1"/>
    <property type="molecule type" value="Genomic_DNA"/>
</dbReference>
<dbReference type="Proteomes" id="UP001501523">
    <property type="component" value="Unassembled WGS sequence"/>
</dbReference>
<sequence>MYEQLISGEMPSVREIAKTEDIDERYVARIHYSSLLAPDIIEKIVQGRQPVRFTVKSLKRLPSQYAAGRGFATMLGLGRVDY</sequence>
<organism evidence="1 2">
    <name type="scientific">Dokdonella soli</name>
    <dbReference type="NCBI Taxonomy" id="529810"/>
    <lineage>
        <taxon>Bacteria</taxon>
        <taxon>Pseudomonadati</taxon>
        <taxon>Pseudomonadota</taxon>
        <taxon>Gammaproteobacteria</taxon>
        <taxon>Lysobacterales</taxon>
        <taxon>Rhodanobacteraceae</taxon>
        <taxon>Dokdonella</taxon>
    </lineage>
</organism>
<name>A0ABP3U065_9GAMM</name>
<accession>A0ABP3U065</accession>
<reference evidence="2" key="1">
    <citation type="journal article" date="2019" name="Int. J. Syst. Evol. Microbiol.">
        <title>The Global Catalogue of Microorganisms (GCM) 10K type strain sequencing project: providing services to taxonomists for standard genome sequencing and annotation.</title>
        <authorList>
            <consortium name="The Broad Institute Genomics Platform"/>
            <consortium name="The Broad Institute Genome Sequencing Center for Infectious Disease"/>
            <person name="Wu L."/>
            <person name="Ma J."/>
        </authorList>
    </citation>
    <scope>NUCLEOTIDE SEQUENCE [LARGE SCALE GENOMIC DNA]</scope>
    <source>
        <strain evidence="2">JCM 15421</strain>
    </source>
</reference>
<evidence type="ECO:0000313" key="1">
    <source>
        <dbReference type="EMBL" id="GAA0719381.1"/>
    </source>
</evidence>
<protein>
    <submittedName>
        <fullName evidence="1">Uncharacterized protein</fullName>
    </submittedName>
</protein>
<gene>
    <name evidence="1" type="ORF">GCM10009105_27810</name>
</gene>
<proteinExistence type="predicted"/>
<keyword evidence="2" id="KW-1185">Reference proteome</keyword>
<evidence type="ECO:0000313" key="2">
    <source>
        <dbReference type="Proteomes" id="UP001501523"/>
    </source>
</evidence>
<comment type="caution">
    <text evidence="1">The sequence shown here is derived from an EMBL/GenBank/DDBJ whole genome shotgun (WGS) entry which is preliminary data.</text>
</comment>